<evidence type="ECO:0000259" key="3">
    <source>
        <dbReference type="PROSITE" id="PS50206"/>
    </source>
</evidence>
<keyword evidence="2" id="KW-0472">Membrane</keyword>
<keyword evidence="2" id="KW-1133">Transmembrane helix</keyword>
<feature type="domain" description="Rhodanese" evidence="3">
    <location>
        <begin position="235"/>
        <end position="352"/>
    </location>
</feature>
<evidence type="ECO:0000256" key="1">
    <source>
        <dbReference type="ARBA" id="ARBA00022737"/>
    </source>
</evidence>
<keyword evidence="2" id="KW-0812">Transmembrane</keyword>
<dbReference type="InterPro" id="IPR036873">
    <property type="entry name" value="Rhodanese-like_dom_sf"/>
</dbReference>
<dbReference type="PANTHER" id="PTHR43855:SF1">
    <property type="entry name" value="THIOSULFATE SULFURTRANSFERASE"/>
    <property type="match status" value="1"/>
</dbReference>
<protein>
    <recommendedName>
        <fullName evidence="3">Rhodanese domain-containing protein</fullName>
    </recommendedName>
</protein>
<proteinExistence type="predicted"/>
<dbReference type="SMART" id="SM00450">
    <property type="entry name" value="RHOD"/>
    <property type="match status" value="2"/>
</dbReference>
<dbReference type="KEGG" id="bsed:DN745_06340"/>
<dbReference type="PROSITE" id="PS50206">
    <property type="entry name" value="RHODANESE_3"/>
    <property type="match status" value="2"/>
</dbReference>
<dbReference type="InterPro" id="IPR051126">
    <property type="entry name" value="Thiosulfate_sulfurtransferase"/>
</dbReference>
<dbReference type="OrthoDB" id="9781034at2"/>
<evidence type="ECO:0000313" key="4">
    <source>
        <dbReference type="EMBL" id="AWV88980.1"/>
    </source>
</evidence>
<organism evidence="4 5">
    <name type="scientific">Bradymonas sediminis</name>
    <dbReference type="NCBI Taxonomy" id="1548548"/>
    <lineage>
        <taxon>Bacteria</taxon>
        <taxon>Deltaproteobacteria</taxon>
        <taxon>Bradymonadales</taxon>
        <taxon>Bradymonadaceae</taxon>
        <taxon>Bradymonas</taxon>
    </lineage>
</organism>
<reference evidence="4 5" key="1">
    <citation type="submission" date="2018-06" db="EMBL/GenBank/DDBJ databases">
        <title>Lujinxingia sediminis gen. nov. sp. nov., a new facultative anaerobic member of the class Deltaproteobacteria, and proposal of Lujinxingaceae fam. nov.</title>
        <authorList>
            <person name="Guo L.-Y."/>
            <person name="Li C.-M."/>
            <person name="Wang S."/>
            <person name="Du Z.-J."/>
        </authorList>
    </citation>
    <scope>NUCLEOTIDE SEQUENCE [LARGE SCALE GENOMIC DNA]</scope>
    <source>
        <strain evidence="4 5">FA350</strain>
    </source>
</reference>
<dbReference type="Proteomes" id="UP000249799">
    <property type="component" value="Chromosome"/>
</dbReference>
<accession>A0A2Z4FJF5</accession>
<feature type="domain" description="Rhodanese" evidence="3">
    <location>
        <begin position="98"/>
        <end position="203"/>
    </location>
</feature>
<dbReference type="InterPro" id="IPR001763">
    <property type="entry name" value="Rhodanese-like_dom"/>
</dbReference>
<evidence type="ECO:0000256" key="2">
    <source>
        <dbReference type="SAM" id="Phobius"/>
    </source>
</evidence>
<dbReference type="EMBL" id="CP030032">
    <property type="protein sequence ID" value="AWV88980.1"/>
    <property type="molecule type" value="Genomic_DNA"/>
</dbReference>
<sequence>MGITESVLRFGFYAQSTHCPSRECADFVAKSLWRFKMNNKRFRLGYSLLGLLLLIGFIGACGSSFEIIDDRPEEERNAVAAPLKGQVVIELAEFEQLAGEGATIIDVRKLEEYEQGHYPGAVHNNGGREWKDDFGILIADIPLAQQLVRDLGVDNARPVVIYGSPRSTGAFRLHWTLEYYGHGEVYVYAPGYPALEAGLNFTPETDAPEITKGDFVLAKRPSAIATADEVRAAIDDENAVLIDTRRETEFEGTEVRQSGDQDDPRQGNIPGAIWYYWENVFDENDNLRPKEEIRAEFEAAGFLKEGAVVVAYCQTGTRSTVIYGLLRWLGEEPKNYDGSWAEWSRGDYPIAQPQLENHSE</sequence>
<dbReference type="Pfam" id="PF00581">
    <property type="entry name" value="Rhodanese"/>
    <property type="match status" value="2"/>
</dbReference>
<feature type="transmembrane region" description="Helical" evidence="2">
    <location>
        <begin position="44"/>
        <end position="65"/>
    </location>
</feature>
<name>A0A2Z4FJF5_9DELT</name>
<dbReference type="PANTHER" id="PTHR43855">
    <property type="entry name" value="THIOSULFATE SULFURTRANSFERASE"/>
    <property type="match status" value="1"/>
</dbReference>
<evidence type="ECO:0000313" key="5">
    <source>
        <dbReference type="Proteomes" id="UP000249799"/>
    </source>
</evidence>
<dbReference type="AlphaFoldDB" id="A0A2Z4FJF5"/>
<keyword evidence="1" id="KW-0677">Repeat</keyword>
<keyword evidence="5" id="KW-1185">Reference proteome</keyword>
<dbReference type="CDD" id="cd01449">
    <property type="entry name" value="TST_Repeat_2"/>
    <property type="match status" value="1"/>
</dbReference>
<dbReference type="Gene3D" id="3.40.250.10">
    <property type="entry name" value="Rhodanese-like domain"/>
    <property type="match status" value="2"/>
</dbReference>
<dbReference type="SUPFAM" id="SSF52821">
    <property type="entry name" value="Rhodanese/Cell cycle control phosphatase"/>
    <property type="match status" value="2"/>
</dbReference>
<gene>
    <name evidence="4" type="ORF">DN745_06340</name>
</gene>